<dbReference type="SUPFAM" id="SSF109854">
    <property type="entry name" value="DinB/YfiT-like putative metalloenzymes"/>
    <property type="match status" value="1"/>
</dbReference>
<feature type="binding site" evidence="3">
    <location>
        <position position="140"/>
    </location>
    <ligand>
        <name>a divalent metal cation</name>
        <dbReference type="ChEBI" id="CHEBI:60240"/>
    </ligand>
</feature>
<accession>A0A517W395</accession>
<dbReference type="InterPro" id="IPR034660">
    <property type="entry name" value="DinB/YfiT-like"/>
</dbReference>
<dbReference type="GO" id="GO:0046872">
    <property type="term" value="F:metal ion binding"/>
    <property type="evidence" value="ECO:0007669"/>
    <property type="project" value="UniProtKB-KW"/>
</dbReference>
<comment type="similarity">
    <text evidence="1">Belongs to the DinB family.</text>
</comment>
<protein>
    <submittedName>
        <fullName evidence="4">Uncharacterized protein</fullName>
    </submittedName>
</protein>
<proteinExistence type="inferred from homology"/>
<keyword evidence="2 3" id="KW-0479">Metal-binding</keyword>
<dbReference type="KEGG" id="gaw:V144x_52130"/>
<dbReference type="RefSeq" id="WP_144989451.1">
    <property type="nucleotide sequence ID" value="NZ_CP037920.1"/>
</dbReference>
<name>A0A517W395_9PLAN</name>
<evidence type="ECO:0000256" key="2">
    <source>
        <dbReference type="ARBA" id="ARBA00022723"/>
    </source>
</evidence>
<evidence type="ECO:0000256" key="3">
    <source>
        <dbReference type="PIRSR" id="PIRSR607837-1"/>
    </source>
</evidence>
<dbReference type="InterPro" id="IPR007837">
    <property type="entry name" value="DinB"/>
</dbReference>
<dbReference type="AlphaFoldDB" id="A0A517W395"/>
<gene>
    <name evidence="4" type="ORF">V144x_52130</name>
</gene>
<evidence type="ECO:0000313" key="5">
    <source>
        <dbReference type="Proteomes" id="UP000318704"/>
    </source>
</evidence>
<evidence type="ECO:0000313" key="4">
    <source>
        <dbReference type="EMBL" id="QDT99700.1"/>
    </source>
</evidence>
<sequence>MIEYLKKIISDQFEASLCMLGDCIQNCPQNHWHEKNVNMDFGYVAYHTLCFVDLYLSPDEASFQLRDFHNEQDEDPFKPKLDYPLTQEIVSDYLKTCRKKALDTVAEETENSLKKESGFDWLPITRGELHIYNIRHIQHHTGQLSAYLRRIDINAKWVSTGWNPGVI</sequence>
<reference evidence="4 5" key="1">
    <citation type="submission" date="2019-03" db="EMBL/GenBank/DDBJ databases">
        <title>Deep-cultivation of Planctomycetes and their phenomic and genomic characterization uncovers novel biology.</title>
        <authorList>
            <person name="Wiegand S."/>
            <person name="Jogler M."/>
            <person name="Boedeker C."/>
            <person name="Pinto D."/>
            <person name="Vollmers J."/>
            <person name="Rivas-Marin E."/>
            <person name="Kohn T."/>
            <person name="Peeters S.H."/>
            <person name="Heuer A."/>
            <person name="Rast P."/>
            <person name="Oberbeckmann S."/>
            <person name="Bunk B."/>
            <person name="Jeske O."/>
            <person name="Meyerdierks A."/>
            <person name="Storesund J.E."/>
            <person name="Kallscheuer N."/>
            <person name="Luecker S."/>
            <person name="Lage O.M."/>
            <person name="Pohl T."/>
            <person name="Merkel B.J."/>
            <person name="Hornburger P."/>
            <person name="Mueller R.-W."/>
            <person name="Bruemmer F."/>
            <person name="Labrenz M."/>
            <person name="Spormann A.M."/>
            <person name="Op den Camp H."/>
            <person name="Overmann J."/>
            <person name="Amann R."/>
            <person name="Jetten M.S.M."/>
            <person name="Mascher T."/>
            <person name="Medema M.H."/>
            <person name="Devos D.P."/>
            <person name="Kaster A.-K."/>
            <person name="Ovreas L."/>
            <person name="Rohde M."/>
            <person name="Galperin M.Y."/>
            <person name="Jogler C."/>
        </authorList>
    </citation>
    <scope>NUCLEOTIDE SEQUENCE [LARGE SCALE GENOMIC DNA]</scope>
    <source>
        <strain evidence="4 5">V144</strain>
    </source>
</reference>
<dbReference type="Pfam" id="PF05163">
    <property type="entry name" value="DinB"/>
    <property type="match status" value="1"/>
</dbReference>
<feature type="binding site" evidence="3">
    <location>
        <position position="136"/>
    </location>
    <ligand>
        <name>a divalent metal cation</name>
        <dbReference type="ChEBI" id="CHEBI:60240"/>
    </ligand>
</feature>
<feature type="binding site" evidence="3">
    <location>
        <position position="47"/>
    </location>
    <ligand>
        <name>a divalent metal cation</name>
        <dbReference type="ChEBI" id="CHEBI:60240"/>
    </ligand>
</feature>
<dbReference type="EMBL" id="CP037920">
    <property type="protein sequence ID" value="QDT99700.1"/>
    <property type="molecule type" value="Genomic_DNA"/>
</dbReference>
<dbReference type="Gene3D" id="1.20.120.450">
    <property type="entry name" value="dinb family like domain"/>
    <property type="match status" value="1"/>
</dbReference>
<organism evidence="4 5">
    <name type="scientific">Gimesia aquarii</name>
    <dbReference type="NCBI Taxonomy" id="2527964"/>
    <lineage>
        <taxon>Bacteria</taxon>
        <taxon>Pseudomonadati</taxon>
        <taxon>Planctomycetota</taxon>
        <taxon>Planctomycetia</taxon>
        <taxon>Planctomycetales</taxon>
        <taxon>Planctomycetaceae</taxon>
        <taxon>Gimesia</taxon>
    </lineage>
</organism>
<dbReference type="Proteomes" id="UP000318704">
    <property type="component" value="Chromosome"/>
</dbReference>
<evidence type="ECO:0000256" key="1">
    <source>
        <dbReference type="ARBA" id="ARBA00008635"/>
    </source>
</evidence>